<feature type="compositionally biased region" description="Polar residues" evidence="15">
    <location>
        <begin position="1281"/>
        <end position="1297"/>
    </location>
</feature>
<sequence>MSATICVMVMSSSFFNPSLAFSSHFDSDGAPLSELSWSSSLAVVAVSFSGLFTFIFLMLACLCCKKGDIGFKPAGLPFPEPARLHRSAGILGGTQVPPPHPSPALPCTVPRGQEFENTEGEEYQADASALASPSSQSGHEVYVLPLTQVSLPVSKQPGRSVQLLKSADLGRHSLLYLKEIGHGWFGKVLLGEVNAGLSSIQVVVKELKASASVQEQMQFLEEVQPYRALQHPTLLQCLAQCSEVTPYLLVMEFCPLGDLKGYLCSCRAADSMTPDPLILQRMACEIASGLLHLHKHNFIHSDLALRNCLLTAEVTVKIGDYGLSHNKYKDDYFVTPDQLWVPLRWIAPELIDEVHGNLLVADQTKTSNVWSLGVTIWELFELGNQPYRHYSDRQVLTYAVKEQQLKLPKPQLKVPLLERWYEVMQFCWLQPDQRPNVEEVHLLLTYLCAKGSSEPEEDFESRWNSLRPGMGLGASAAEPASSSSSSFPLLERFATGDGFHGEAGDDVLTVTETSHGLSFEYKWEESGPERPFHTASTSGPLGQGNPHYQDIYYPPEAVCGGKGLTLGVSPSCYEPKPLHTPGVVPVLSAHSPSVSSEYYIRIEEPVEGAVHLDRSPSSEGGDEGDDYIAGSGRSGPEAPPDSYWSADAHRAAAAYDSDLSPAVSLTLEPLLGQVSGASGSPVGPWESGQCFSYEERGGFYYERSPSPGKSRPVAEETRPEDLRYSWDARSPPRAQGEPESPLGTSPSLSSPSPGHHDPHLDGGCEPVASQTAASEHCCTAASPSPRSTDEPCSVSIEIEPEDSILTPRQDSDAVYEGGSSLEREARSWASNHSANNNSSTFGWGPAGGTQETYADFHHATTSSTDTWPEVRDTQASPTCYTYRPDTDTEAAANRSGFMSLHKPHPLNIECSAYIHMCREGDSKLHLTAESPPCTDPLSGALVRSFKVTEVPRTEEEENSLILTGVVVPKVNAEQGTESADHVEQRTNVATSVVFHEKEGAESQEVEVSEVSATLLGKRLPHPATSFEPVSDSGVGTSYSSFSVVDVGDCSDDDVTDAGSGVFADLPVECVEGPPFMLLQEQVGMPDSVDSVAVTSAASSCKAFSPASFHPSTQPKALDSGYDTENNESPEFIPKEPPEPRDPNSLAPPPGKLPFKKGSELDGSEAAVVLQVEVDGGPDAHSHAKLELSGFSSKNPYRDSAYFSDYDAENERFPQDEEEGDIRKSLEEDGEQGDLAESAQREELNPPHLDSEEGDRFTDPEESKNIFEIDMEKTSPVVAQSEPEQSDSSSGPVLSTLSPSPPEMGGCLTKESSQDEGLGLDPDHSGEEPSSECSSSSSASSSSSSAAVSQSLSMPQESPAAGERARKGAEARPGSRKPTAGDRGAEEEAEGRGEGSERGHELRDGVRKGEEEEDSPGTSNEGQEALPEGADFPSPSPPSSSSSSSSSPPNLLPPEARAPLGEGEEADWEDRDSEDSEESDEELRSYSVQEQSEESEEESHPVPVVVSDRSGMRHLRSLLKMPTLLTESFCHDLEHKKKAVSFFDDVTVYLFDQESPTQELAEHGFPPGVESSGPSTEGRGTSAQDRVSTSDDSSDGNISEESGGFEWDDDFPLMPGPSSMLPDSPTLQAPEAPPCLPPWHRPRRLPASVSHASPSRTCLTPTWTLQEGAVKTGRESNRRKNSQPALPVSQKRPLVALFHCNP</sequence>
<dbReference type="PANTHER" id="PTHR24417:SF0">
    <property type="entry name" value="SERINE_THREONINE-PROTEIN KINASE LMTK1"/>
    <property type="match status" value="1"/>
</dbReference>
<keyword evidence="19" id="KW-1185">Reference proteome</keyword>
<dbReference type="FunFam" id="3.30.200.20:FF:000275">
    <property type="entry name" value="Apoptosis associated tyrosine kinase"/>
    <property type="match status" value="1"/>
</dbReference>
<keyword evidence="10 16" id="KW-1133">Transmembrane helix</keyword>
<dbReference type="Pfam" id="PF07714">
    <property type="entry name" value="PK_Tyr_Ser-Thr"/>
    <property type="match status" value="1"/>
</dbReference>
<evidence type="ECO:0000256" key="3">
    <source>
        <dbReference type="ARBA" id="ARBA00022527"/>
    </source>
</evidence>
<feature type="region of interest" description="Disordered" evidence="15">
    <location>
        <begin position="1103"/>
        <end position="1507"/>
    </location>
</feature>
<organism evidence="18 19">
    <name type="scientific">Megalops atlanticus</name>
    <name type="common">Tarpon</name>
    <name type="synonym">Clupea gigantea</name>
    <dbReference type="NCBI Taxonomy" id="7932"/>
    <lineage>
        <taxon>Eukaryota</taxon>
        <taxon>Metazoa</taxon>
        <taxon>Chordata</taxon>
        <taxon>Craniata</taxon>
        <taxon>Vertebrata</taxon>
        <taxon>Euteleostomi</taxon>
        <taxon>Actinopterygii</taxon>
        <taxon>Neopterygii</taxon>
        <taxon>Teleostei</taxon>
        <taxon>Elopiformes</taxon>
        <taxon>Megalopidae</taxon>
        <taxon>Megalops</taxon>
    </lineage>
</organism>
<dbReference type="InterPro" id="IPR001245">
    <property type="entry name" value="Ser-Thr/Tyr_kinase_cat_dom"/>
</dbReference>
<dbReference type="Gene3D" id="1.10.510.10">
    <property type="entry name" value="Transferase(Phosphotransferase) domain 1"/>
    <property type="match status" value="1"/>
</dbReference>
<keyword evidence="3" id="KW-0723">Serine/threonine-protein kinase</keyword>
<feature type="transmembrane region" description="Helical" evidence="16">
    <location>
        <begin position="38"/>
        <end position="62"/>
    </location>
</feature>
<feature type="compositionally biased region" description="Polar residues" evidence="15">
    <location>
        <begin position="1571"/>
        <end position="1599"/>
    </location>
</feature>
<keyword evidence="4" id="KW-0597">Phosphoprotein</keyword>
<evidence type="ECO:0000256" key="12">
    <source>
        <dbReference type="ARBA" id="ARBA00047899"/>
    </source>
</evidence>
<feature type="region of interest" description="Disordered" evidence="15">
    <location>
        <begin position="860"/>
        <end position="884"/>
    </location>
</feature>
<dbReference type="GO" id="GO:0016020">
    <property type="term" value="C:membrane"/>
    <property type="evidence" value="ECO:0007669"/>
    <property type="project" value="UniProtKB-SubCell"/>
</dbReference>
<keyword evidence="11 16" id="KW-0472">Membrane</keyword>
<protein>
    <recommendedName>
        <fullName evidence="2">non-specific serine/threonine protein kinase</fullName>
        <ecNumber evidence="2">2.7.11.1</ecNumber>
    </recommendedName>
</protein>
<evidence type="ECO:0000256" key="5">
    <source>
        <dbReference type="ARBA" id="ARBA00022679"/>
    </source>
</evidence>
<feature type="compositionally biased region" description="Basic and acidic residues" evidence="15">
    <location>
        <begin position="1208"/>
        <end position="1226"/>
    </location>
</feature>
<evidence type="ECO:0000256" key="9">
    <source>
        <dbReference type="ARBA" id="ARBA00022840"/>
    </source>
</evidence>
<dbReference type="OrthoDB" id="5973359at2759"/>
<gene>
    <name evidence="18" type="ORF">MATL_G00219150</name>
</gene>
<comment type="subcellular location">
    <subcellularLocation>
        <location evidence="1">Membrane</location>
        <topology evidence="1">Single-pass membrane protein</topology>
    </subcellularLocation>
</comment>
<feature type="region of interest" description="Disordered" evidence="15">
    <location>
        <begin position="701"/>
        <end position="768"/>
    </location>
</feature>
<dbReference type="PRINTS" id="PR00109">
    <property type="entry name" value="TYRKINASE"/>
</dbReference>
<feature type="compositionally biased region" description="Basic and acidic residues" evidence="15">
    <location>
        <begin position="1132"/>
        <end position="1141"/>
    </location>
</feature>
<dbReference type="FunFam" id="1.10.510.10:FF:000347">
    <property type="entry name" value="Apoptosis associated tyrosine kinase"/>
    <property type="match status" value="1"/>
</dbReference>
<feature type="compositionally biased region" description="Basic and acidic residues" evidence="15">
    <location>
        <begin position="712"/>
        <end position="726"/>
    </location>
</feature>
<dbReference type="Proteomes" id="UP001046870">
    <property type="component" value="Chromosome 19"/>
</dbReference>
<feature type="domain" description="Protein kinase" evidence="17">
    <location>
        <begin position="174"/>
        <end position="444"/>
    </location>
</feature>
<dbReference type="PANTHER" id="PTHR24417">
    <property type="entry name" value="SERINE/THREONINE-PROTEIN KINASE LMTK1"/>
    <property type="match status" value="1"/>
</dbReference>
<proteinExistence type="predicted"/>
<evidence type="ECO:0000256" key="2">
    <source>
        <dbReference type="ARBA" id="ARBA00012513"/>
    </source>
</evidence>
<dbReference type="PROSITE" id="PS00109">
    <property type="entry name" value="PROTEIN_KINASE_TYR"/>
    <property type="match status" value="1"/>
</dbReference>
<evidence type="ECO:0000256" key="13">
    <source>
        <dbReference type="ARBA" id="ARBA00048679"/>
    </source>
</evidence>
<evidence type="ECO:0000256" key="14">
    <source>
        <dbReference type="PROSITE-ProRule" id="PRU10141"/>
    </source>
</evidence>
<comment type="caution">
    <text evidence="18">The sequence shown here is derived from an EMBL/GenBank/DDBJ whole genome shotgun (WGS) entry which is preliminary data.</text>
</comment>
<accession>A0A9D3T3W7</accession>
<dbReference type="InterPro" id="IPR017441">
    <property type="entry name" value="Protein_kinase_ATP_BS"/>
</dbReference>
<feature type="compositionally biased region" description="Basic and acidic residues" evidence="15">
    <location>
        <begin position="1378"/>
        <end position="1409"/>
    </location>
</feature>
<keyword evidence="7 14" id="KW-0547">Nucleotide-binding</keyword>
<evidence type="ECO:0000313" key="19">
    <source>
        <dbReference type="Proteomes" id="UP001046870"/>
    </source>
</evidence>
<reference evidence="18" key="1">
    <citation type="submission" date="2021-01" db="EMBL/GenBank/DDBJ databases">
        <authorList>
            <person name="Zahm M."/>
            <person name="Roques C."/>
            <person name="Cabau C."/>
            <person name="Klopp C."/>
            <person name="Donnadieu C."/>
            <person name="Jouanno E."/>
            <person name="Lampietro C."/>
            <person name="Louis A."/>
            <person name="Herpin A."/>
            <person name="Echchiki A."/>
            <person name="Berthelot C."/>
            <person name="Parey E."/>
            <person name="Roest-Crollius H."/>
            <person name="Braasch I."/>
            <person name="Postlethwait J."/>
            <person name="Bobe J."/>
            <person name="Montfort J."/>
            <person name="Bouchez O."/>
            <person name="Begum T."/>
            <person name="Mejri S."/>
            <person name="Adams A."/>
            <person name="Chen W.-J."/>
            <person name="Guiguen Y."/>
        </authorList>
    </citation>
    <scope>NUCLEOTIDE SEQUENCE</scope>
    <source>
        <strain evidence="18">YG-15Mar2019-1</strain>
        <tissue evidence="18">Brain</tissue>
    </source>
</reference>
<evidence type="ECO:0000256" key="6">
    <source>
        <dbReference type="ARBA" id="ARBA00022692"/>
    </source>
</evidence>
<feature type="compositionally biased region" description="Low complexity" evidence="15">
    <location>
        <begin position="1330"/>
        <end position="1352"/>
    </location>
</feature>
<feature type="compositionally biased region" description="Low complexity" evidence="15">
    <location>
        <begin position="1438"/>
        <end position="1448"/>
    </location>
</feature>
<dbReference type="GO" id="GO:0005737">
    <property type="term" value="C:cytoplasm"/>
    <property type="evidence" value="ECO:0007669"/>
    <property type="project" value="UniProtKB-ARBA"/>
</dbReference>
<evidence type="ECO:0000256" key="16">
    <source>
        <dbReference type="SAM" id="Phobius"/>
    </source>
</evidence>
<dbReference type="PROSITE" id="PS00107">
    <property type="entry name" value="PROTEIN_KINASE_ATP"/>
    <property type="match status" value="1"/>
</dbReference>
<evidence type="ECO:0000256" key="11">
    <source>
        <dbReference type="ARBA" id="ARBA00023136"/>
    </source>
</evidence>
<dbReference type="GO" id="GO:0007420">
    <property type="term" value="P:brain development"/>
    <property type="evidence" value="ECO:0007669"/>
    <property type="project" value="TreeGrafter"/>
</dbReference>
<evidence type="ECO:0000313" key="18">
    <source>
        <dbReference type="EMBL" id="KAG7460221.1"/>
    </source>
</evidence>
<keyword evidence="8" id="KW-0418">Kinase</keyword>
<evidence type="ECO:0000256" key="4">
    <source>
        <dbReference type="ARBA" id="ARBA00022553"/>
    </source>
</evidence>
<dbReference type="GO" id="GO:0012505">
    <property type="term" value="C:endomembrane system"/>
    <property type="evidence" value="ECO:0007669"/>
    <property type="project" value="UniProtKB-ARBA"/>
</dbReference>
<dbReference type="EC" id="2.7.11.1" evidence="2"/>
<comment type="catalytic activity">
    <reaction evidence="13">
        <text>L-seryl-[protein] + ATP = O-phospho-L-seryl-[protein] + ADP + H(+)</text>
        <dbReference type="Rhea" id="RHEA:17989"/>
        <dbReference type="Rhea" id="RHEA-COMP:9863"/>
        <dbReference type="Rhea" id="RHEA-COMP:11604"/>
        <dbReference type="ChEBI" id="CHEBI:15378"/>
        <dbReference type="ChEBI" id="CHEBI:29999"/>
        <dbReference type="ChEBI" id="CHEBI:30616"/>
        <dbReference type="ChEBI" id="CHEBI:83421"/>
        <dbReference type="ChEBI" id="CHEBI:456216"/>
        <dbReference type="EC" id="2.7.11.1"/>
    </reaction>
</comment>
<keyword evidence="6 16" id="KW-0812">Transmembrane</keyword>
<evidence type="ECO:0000256" key="7">
    <source>
        <dbReference type="ARBA" id="ARBA00022741"/>
    </source>
</evidence>
<keyword evidence="9 14" id="KW-0067">ATP-binding</keyword>
<feature type="region of interest" description="Disordered" evidence="15">
    <location>
        <begin position="1668"/>
        <end position="1690"/>
    </location>
</feature>
<dbReference type="InterPro" id="IPR000719">
    <property type="entry name" value="Prot_kinase_dom"/>
</dbReference>
<dbReference type="GO" id="GO:0004713">
    <property type="term" value="F:protein tyrosine kinase activity"/>
    <property type="evidence" value="ECO:0007669"/>
    <property type="project" value="TreeGrafter"/>
</dbReference>
<feature type="region of interest" description="Disordered" evidence="15">
    <location>
        <begin position="1555"/>
        <end position="1639"/>
    </location>
</feature>
<comment type="catalytic activity">
    <reaction evidence="12">
        <text>L-threonyl-[protein] + ATP = O-phospho-L-threonyl-[protein] + ADP + H(+)</text>
        <dbReference type="Rhea" id="RHEA:46608"/>
        <dbReference type="Rhea" id="RHEA-COMP:11060"/>
        <dbReference type="Rhea" id="RHEA-COMP:11605"/>
        <dbReference type="ChEBI" id="CHEBI:15378"/>
        <dbReference type="ChEBI" id="CHEBI:30013"/>
        <dbReference type="ChEBI" id="CHEBI:30616"/>
        <dbReference type="ChEBI" id="CHEBI:61977"/>
        <dbReference type="ChEBI" id="CHEBI:456216"/>
        <dbReference type="EC" id="2.7.11.1"/>
    </reaction>
</comment>
<dbReference type="InterPro" id="IPR008266">
    <property type="entry name" value="Tyr_kinase_AS"/>
</dbReference>
<evidence type="ECO:0000256" key="8">
    <source>
        <dbReference type="ARBA" id="ARBA00022777"/>
    </source>
</evidence>
<dbReference type="InterPro" id="IPR011009">
    <property type="entry name" value="Kinase-like_dom_sf"/>
</dbReference>
<evidence type="ECO:0000259" key="17">
    <source>
        <dbReference type="PROSITE" id="PS50011"/>
    </source>
</evidence>
<feature type="compositionally biased region" description="Acidic residues" evidence="15">
    <location>
        <begin position="1461"/>
        <end position="1480"/>
    </location>
</feature>
<evidence type="ECO:0000256" key="15">
    <source>
        <dbReference type="SAM" id="MobiDB-lite"/>
    </source>
</evidence>
<feature type="compositionally biased region" description="Low complexity" evidence="15">
    <location>
        <begin position="737"/>
        <end position="753"/>
    </location>
</feature>
<dbReference type="SUPFAM" id="SSF56112">
    <property type="entry name" value="Protein kinase-like (PK-like)"/>
    <property type="match status" value="1"/>
</dbReference>
<feature type="region of interest" description="Disordered" evidence="15">
    <location>
        <begin position="611"/>
        <end position="644"/>
    </location>
</feature>
<name>A0A9D3T3W7_MEGAT</name>
<dbReference type="GO" id="GO:0004674">
    <property type="term" value="F:protein serine/threonine kinase activity"/>
    <property type="evidence" value="ECO:0007669"/>
    <property type="project" value="UniProtKB-KW"/>
</dbReference>
<feature type="compositionally biased region" description="Basic and acidic residues" evidence="15">
    <location>
        <begin position="1238"/>
        <end position="1272"/>
    </location>
</feature>
<feature type="binding site" evidence="14">
    <location>
        <position position="205"/>
    </location>
    <ligand>
        <name>ATP</name>
        <dbReference type="ChEBI" id="CHEBI:30616"/>
    </ligand>
</feature>
<dbReference type="PROSITE" id="PS50011">
    <property type="entry name" value="PROTEIN_KINASE_DOM"/>
    <property type="match status" value="1"/>
</dbReference>
<dbReference type="GO" id="GO:0005524">
    <property type="term" value="F:ATP binding"/>
    <property type="evidence" value="ECO:0007669"/>
    <property type="project" value="UniProtKB-UniRule"/>
</dbReference>
<dbReference type="EMBL" id="JAFDVH010000019">
    <property type="protein sequence ID" value="KAG7460221.1"/>
    <property type="molecule type" value="Genomic_DNA"/>
</dbReference>
<keyword evidence="5" id="KW-0808">Transferase</keyword>
<evidence type="ECO:0000256" key="1">
    <source>
        <dbReference type="ARBA" id="ARBA00004167"/>
    </source>
</evidence>
<evidence type="ECO:0000256" key="10">
    <source>
        <dbReference type="ARBA" id="ARBA00022989"/>
    </source>
</evidence>